<accession>A0A0C9X3R5</accession>
<name>A0A0C9X3R5_9AGAR</name>
<protein>
    <submittedName>
        <fullName evidence="2">Uncharacterized protein</fullName>
    </submittedName>
</protein>
<dbReference type="AlphaFoldDB" id="A0A0C9X3R5"/>
<feature type="region of interest" description="Disordered" evidence="1">
    <location>
        <begin position="1"/>
        <end position="21"/>
    </location>
</feature>
<evidence type="ECO:0000313" key="2">
    <source>
        <dbReference type="EMBL" id="KIJ99665.1"/>
    </source>
</evidence>
<reference evidence="3" key="2">
    <citation type="submission" date="2015-01" db="EMBL/GenBank/DDBJ databases">
        <title>Evolutionary Origins and Diversification of the Mycorrhizal Mutualists.</title>
        <authorList>
            <consortium name="DOE Joint Genome Institute"/>
            <consortium name="Mycorrhizal Genomics Consortium"/>
            <person name="Kohler A."/>
            <person name="Kuo A."/>
            <person name="Nagy L.G."/>
            <person name="Floudas D."/>
            <person name="Copeland A."/>
            <person name="Barry K.W."/>
            <person name="Cichocki N."/>
            <person name="Veneault-Fourrey C."/>
            <person name="LaButti K."/>
            <person name="Lindquist E.A."/>
            <person name="Lipzen A."/>
            <person name="Lundell T."/>
            <person name="Morin E."/>
            <person name="Murat C."/>
            <person name="Riley R."/>
            <person name="Ohm R."/>
            <person name="Sun H."/>
            <person name="Tunlid A."/>
            <person name="Henrissat B."/>
            <person name="Grigoriev I.V."/>
            <person name="Hibbett D.S."/>
            <person name="Martin F."/>
        </authorList>
    </citation>
    <scope>NUCLEOTIDE SEQUENCE [LARGE SCALE GENOMIC DNA]</scope>
    <source>
        <strain evidence="3">LaAM-08-1</strain>
    </source>
</reference>
<proteinExistence type="predicted"/>
<dbReference type="HOGENOM" id="CLU_3014486_0_0_1"/>
<reference evidence="2 3" key="1">
    <citation type="submission" date="2014-04" db="EMBL/GenBank/DDBJ databases">
        <authorList>
            <consortium name="DOE Joint Genome Institute"/>
            <person name="Kuo A."/>
            <person name="Kohler A."/>
            <person name="Nagy L.G."/>
            <person name="Floudas D."/>
            <person name="Copeland A."/>
            <person name="Barry K.W."/>
            <person name="Cichocki N."/>
            <person name="Veneault-Fourrey C."/>
            <person name="LaButti K."/>
            <person name="Lindquist E.A."/>
            <person name="Lipzen A."/>
            <person name="Lundell T."/>
            <person name="Morin E."/>
            <person name="Murat C."/>
            <person name="Sun H."/>
            <person name="Tunlid A."/>
            <person name="Henrissat B."/>
            <person name="Grigoriev I.V."/>
            <person name="Hibbett D.S."/>
            <person name="Martin F."/>
            <person name="Nordberg H.P."/>
            <person name="Cantor M.N."/>
            <person name="Hua S.X."/>
        </authorList>
    </citation>
    <scope>NUCLEOTIDE SEQUENCE [LARGE SCALE GENOMIC DNA]</scope>
    <source>
        <strain evidence="2 3">LaAM-08-1</strain>
    </source>
</reference>
<gene>
    <name evidence="2" type="ORF">K443DRAFT_162067</name>
</gene>
<dbReference type="EMBL" id="KN838642">
    <property type="protein sequence ID" value="KIJ99665.1"/>
    <property type="molecule type" value="Genomic_DNA"/>
</dbReference>
<organism evidence="2 3">
    <name type="scientific">Laccaria amethystina LaAM-08-1</name>
    <dbReference type="NCBI Taxonomy" id="1095629"/>
    <lineage>
        <taxon>Eukaryota</taxon>
        <taxon>Fungi</taxon>
        <taxon>Dikarya</taxon>
        <taxon>Basidiomycota</taxon>
        <taxon>Agaricomycotina</taxon>
        <taxon>Agaricomycetes</taxon>
        <taxon>Agaricomycetidae</taxon>
        <taxon>Agaricales</taxon>
        <taxon>Agaricineae</taxon>
        <taxon>Hydnangiaceae</taxon>
        <taxon>Laccaria</taxon>
    </lineage>
</organism>
<sequence>MYVHTSSHTSSANTSESGTASDARCTRFLTLAISHAHIASATTQSLGVIGCTRWHR</sequence>
<dbReference type="Proteomes" id="UP000054477">
    <property type="component" value="Unassembled WGS sequence"/>
</dbReference>
<feature type="compositionally biased region" description="Low complexity" evidence="1">
    <location>
        <begin position="1"/>
        <end position="17"/>
    </location>
</feature>
<evidence type="ECO:0000256" key="1">
    <source>
        <dbReference type="SAM" id="MobiDB-lite"/>
    </source>
</evidence>
<evidence type="ECO:0000313" key="3">
    <source>
        <dbReference type="Proteomes" id="UP000054477"/>
    </source>
</evidence>
<keyword evidence="3" id="KW-1185">Reference proteome</keyword>